<dbReference type="Pfam" id="PF25954">
    <property type="entry name" value="Beta-barrel_RND_2"/>
    <property type="match status" value="1"/>
</dbReference>
<dbReference type="RefSeq" id="WP_144304268.1">
    <property type="nucleotide sequence ID" value="NZ_QMIE01000019.1"/>
</dbReference>
<evidence type="ECO:0000259" key="3">
    <source>
        <dbReference type="Pfam" id="PF25876"/>
    </source>
</evidence>
<dbReference type="Pfam" id="PF25876">
    <property type="entry name" value="HH_MFP_RND"/>
    <property type="match status" value="1"/>
</dbReference>
<name>A0A7M3MAS9_9BACT</name>
<dbReference type="PANTHER" id="PTHR30469">
    <property type="entry name" value="MULTIDRUG RESISTANCE PROTEIN MDTA"/>
    <property type="match status" value="1"/>
</dbReference>
<evidence type="ECO:0000259" key="5">
    <source>
        <dbReference type="Pfam" id="PF25954"/>
    </source>
</evidence>
<evidence type="ECO:0000256" key="1">
    <source>
        <dbReference type="ARBA" id="ARBA00009477"/>
    </source>
</evidence>
<dbReference type="GO" id="GO:0015562">
    <property type="term" value="F:efflux transmembrane transporter activity"/>
    <property type="evidence" value="ECO:0007669"/>
    <property type="project" value="TreeGrafter"/>
</dbReference>
<dbReference type="NCBIfam" id="TIGR01730">
    <property type="entry name" value="RND_mfp"/>
    <property type="match status" value="1"/>
</dbReference>
<dbReference type="Gene3D" id="2.40.420.20">
    <property type="match status" value="1"/>
</dbReference>
<evidence type="ECO:0000313" key="6">
    <source>
        <dbReference type="EMBL" id="TVM15028.1"/>
    </source>
</evidence>
<dbReference type="FunFam" id="2.40.30.170:FF:000010">
    <property type="entry name" value="Efflux RND transporter periplasmic adaptor subunit"/>
    <property type="match status" value="1"/>
</dbReference>
<comment type="caution">
    <text evidence="6">The sequence shown here is derived from an EMBL/GenBank/DDBJ whole genome shotgun (WGS) entry which is preliminary data.</text>
</comment>
<dbReference type="SUPFAM" id="SSF111369">
    <property type="entry name" value="HlyD-like secretion proteins"/>
    <property type="match status" value="1"/>
</dbReference>
<dbReference type="OrthoDB" id="9800209at2"/>
<evidence type="ECO:0000256" key="2">
    <source>
        <dbReference type="SAM" id="Coils"/>
    </source>
</evidence>
<dbReference type="PANTHER" id="PTHR30469:SF15">
    <property type="entry name" value="HLYD FAMILY OF SECRETION PROTEINS"/>
    <property type="match status" value="1"/>
</dbReference>
<reference evidence="6 7" key="1">
    <citation type="submission" date="2018-06" db="EMBL/GenBank/DDBJ databases">
        <title>Complete genome of Desulfovibrio indonesiensis P37SLT.</title>
        <authorList>
            <person name="Crispim J.S."/>
            <person name="Vidigal P.M.P."/>
            <person name="Silva L.C.F."/>
            <person name="Laguardia C.N."/>
            <person name="Araujo L.C."/>
            <person name="Dias R.S."/>
            <person name="Sousa M.P."/>
            <person name="Paula S.O."/>
            <person name="Silva C."/>
        </authorList>
    </citation>
    <scope>NUCLEOTIDE SEQUENCE [LARGE SCALE GENOMIC DNA]</scope>
    <source>
        <strain evidence="6 7">P37SLT</strain>
    </source>
</reference>
<accession>A0A7M3MAS9</accession>
<dbReference type="Gene3D" id="2.40.50.100">
    <property type="match status" value="1"/>
</dbReference>
<dbReference type="Proteomes" id="UP000448292">
    <property type="component" value="Unassembled WGS sequence"/>
</dbReference>
<dbReference type="InterPro" id="IPR058625">
    <property type="entry name" value="MdtA-like_BSH"/>
</dbReference>
<dbReference type="GO" id="GO:1990281">
    <property type="term" value="C:efflux pump complex"/>
    <property type="evidence" value="ECO:0007669"/>
    <property type="project" value="TreeGrafter"/>
</dbReference>
<feature type="coiled-coil region" evidence="2">
    <location>
        <begin position="108"/>
        <end position="187"/>
    </location>
</feature>
<keyword evidence="2" id="KW-0175">Coiled coil</keyword>
<sequence length="396" mass="42851">MKKILGVAAVALMLGLVGWQVSVRLSEPEAVNSAGSGARAVPVVLKPVRTMDMQHMAEFTGTLEASARFTVAPKISGRLENLHVNIGDEVENGQLLAELDSHEYAQQVNQAEAALEVARATVIEAQSAMDVAERDLARSQDLRQKSAVSQSELDQALAEFESSRARLQVAQAQVRQQEAALEAARVRLAYTRIYARWDGDDQHRLVGQRFVDEGDMVDANAPIVSIVAVDELLAVINVIERDYPYLQPGQPATIIADAYSERTFNGTVARLAPILQEASRQARVEMLVPNEDRLLAPGMFVRARLRFAERKNAIAVPVAALARRDNTQGVFMADGNATTARFVPFAPGIIQDGWVQVLGNATDELENGQVVTLGKHLLEDGGAISLPKSDLSGAAS</sequence>
<dbReference type="InterPro" id="IPR006143">
    <property type="entry name" value="RND_pump_MFP"/>
</dbReference>
<keyword evidence="7" id="KW-1185">Reference proteome</keyword>
<dbReference type="Gene3D" id="2.40.30.170">
    <property type="match status" value="1"/>
</dbReference>
<organism evidence="6 7">
    <name type="scientific">Oceanidesulfovibrio indonesiensis</name>
    <dbReference type="NCBI Taxonomy" id="54767"/>
    <lineage>
        <taxon>Bacteria</taxon>
        <taxon>Pseudomonadati</taxon>
        <taxon>Thermodesulfobacteriota</taxon>
        <taxon>Desulfovibrionia</taxon>
        <taxon>Desulfovibrionales</taxon>
        <taxon>Desulfovibrionaceae</taxon>
        <taxon>Oceanidesulfovibrio</taxon>
    </lineage>
</organism>
<dbReference type="AlphaFoldDB" id="A0A7M3MAS9"/>
<dbReference type="InterPro" id="IPR058624">
    <property type="entry name" value="MdtA-like_HH"/>
</dbReference>
<dbReference type="InterPro" id="IPR058792">
    <property type="entry name" value="Beta-barrel_RND_2"/>
</dbReference>
<feature type="domain" description="Multidrug resistance protein MdtA-like alpha-helical hairpin" evidence="3">
    <location>
        <begin position="115"/>
        <end position="191"/>
    </location>
</feature>
<gene>
    <name evidence="6" type="ORF">DPQ33_16190</name>
</gene>
<evidence type="ECO:0000259" key="4">
    <source>
        <dbReference type="Pfam" id="PF25917"/>
    </source>
</evidence>
<comment type="similarity">
    <text evidence="1">Belongs to the membrane fusion protein (MFP) (TC 8.A.1) family.</text>
</comment>
<dbReference type="Pfam" id="PF25917">
    <property type="entry name" value="BSH_RND"/>
    <property type="match status" value="1"/>
</dbReference>
<protein>
    <submittedName>
        <fullName evidence="6">Efflux transporter periplasmic adaptor subunit</fullName>
    </submittedName>
</protein>
<feature type="domain" description="CusB-like beta-barrel" evidence="5">
    <location>
        <begin position="236"/>
        <end position="306"/>
    </location>
</feature>
<proteinExistence type="inferred from homology"/>
<feature type="domain" description="Multidrug resistance protein MdtA-like barrel-sandwich hybrid" evidence="4">
    <location>
        <begin position="70"/>
        <end position="226"/>
    </location>
</feature>
<dbReference type="Gene3D" id="1.10.287.470">
    <property type="entry name" value="Helix hairpin bin"/>
    <property type="match status" value="1"/>
</dbReference>
<evidence type="ECO:0000313" key="7">
    <source>
        <dbReference type="Proteomes" id="UP000448292"/>
    </source>
</evidence>
<dbReference type="EMBL" id="QMIE01000019">
    <property type="protein sequence ID" value="TVM15028.1"/>
    <property type="molecule type" value="Genomic_DNA"/>
</dbReference>